<name>A0ABR9US22_9CHRO</name>
<organism evidence="1 2">
    <name type="scientific">Gloeocapsopsis crepidinum LEGE 06123</name>
    <dbReference type="NCBI Taxonomy" id="588587"/>
    <lineage>
        <taxon>Bacteria</taxon>
        <taxon>Bacillati</taxon>
        <taxon>Cyanobacteriota</taxon>
        <taxon>Cyanophyceae</taxon>
        <taxon>Oscillatoriophycideae</taxon>
        <taxon>Chroococcales</taxon>
        <taxon>Chroococcaceae</taxon>
        <taxon>Gloeocapsopsis</taxon>
    </lineage>
</organism>
<keyword evidence="2" id="KW-1185">Reference proteome</keyword>
<evidence type="ECO:0008006" key="3">
    <source>
        <dbReference type="Google" id="ProtNLM"/>
    </source>
</evidence>
<evidence type="ECO:0000313" key="1">
    <source>
        <dbReference type="EMBL" id="MBE9190865.1"/>
    </source>
</evidence>
<evidence type="ECO:0000313" key="2">
    <source>
        <dbReference type="Proteomes" id="UP000651156"/>
    </source>
</evidence>
<dbReference type="Proteomes" id="UP000651156">
    <property type="component" value="Unassembled WGS sequence"/>
</dbReference>
<sequence>MRIGLLQPILRSYTPQAGLPIAVVFPQKRYLSAKVRTFVEFMTELTTTLK</sequence>
<gene>
    <name evidence="1" type="ORF">IQ230_10980</name>
</gene>
<comment type="caution">
    <text evidence="1">The sequence shown here is derived from an EMBL/GenBank/DDBJ whole genome shotgun (WGS) entry which is preliminary data.</text>
</comment>
<proteinExistence type="predicted"/>
<reference evidence="1 2" key="1">
    <citation type="submission" date="2020-10" db="EMBL/GenBank/DDBJ databases">
        <authorList>
            <person name="Castelo-Branco R."/>
            <person name="Eusebio N."/>
            <person name="Adriana R."/>
            <person name="Vieira A."/>
            <person name="Brugerolle De Fraissinette N."/>
            <person name="Rezende De Castro R."/>
            <person name="Schneider M.P."/>
            <person name="Vasconcelos V."/>
            <person name="Leao P.N."/>
        </authorList>
    </citation>
    <scope>NUCLEOTIDE SEQUENCE [LARGE SCALE GENOMIC DNA]</scope>
    <source>
        <strain evidence="1 2">LEGE 06123</strain>
    </source>
</reference>
<dbReference type="RefSeq" id="WP_193932030.1">
    <property type="nucleotide sequence ID" value="NZ_CAWPMZ010000047.1"/>
</dbReference>
<dbReference type="EMBL" id="JADEWN010000022">
    <property type="protein sequence ID" value="MBE9190865.1"/>
    <property type="molecule type" value="Genomic_DNA"/>
</dbReference>
<accession>A0ABR9US22</accession>
<dbReference type="Gene3D" id="3.40.190.10">
    <property type="entry name" value="Periplasmic binding protein-like II"/>
    <property type="match status" value="2"/>
</dbReference>
<protein>
    <recommendedName>
        <fullName evidence="3">LysR family transcriptional regulator</fullName>
    </recommendedName>
</protein>